<name>A0ABY5W7H3_9ACTN</name>
<dbReference type="Proteomes" id="UP001059617">
    <property type="component" value="Chromosome"/>
</dbReference>
<sequence length="257" mass="26464">MPWGIRQALARRFPHPAALAADAAHTGRLTTYLTDLLAPYDLALRDGGFTGQSYGDMAASLIADLGAEVDALVLAYDIPDVTPGRATATWLSHVCPGDPMAFAVSDQGRAAAHTGLRLLHDYARTGTYERALLLIVEQAELPYDPGVPVATPAAHAGVALLLGPSTVEAAAPRILAGAEPGDAAAELAALAPDTVILGGPLADVDVKAGEVLHADPAQPMTGVWSALAEAWTPGAGRIAVADYDPALRYLCVSTFGS</sequence>
<dbReference type="RefSeq" id="WP_259862993.1">
    <property type="nucleotide sequence ID" value="NZ_BAAAST010000026.1"/>
</dbReference>
<organism evidence="1 2">
    <name type="scientific">Dactylosporangium fulvum</name>
    <dbReference type="NCBI Taxonomy" id="53359"/>
    <lineage>
        <taxon>Bacteria</taxon>
        <taxon>Bacillati</taxon>
        <taxon>Actinomycetota</taxon>
        <taxon>Actinomycetes</taxon>
        <taxon>Micromonosporales</taxon>
        <taxon>Micromonosporaceae</taxon>
        <taxon>Dactylosporangium</taxon>
    </lineage>
</organism>
<protein>
    <submittedName>
        <fullName evidence="1">2-hydroxy-acid oxidase</fullName>
    </submittedName>
</protein>
<proteinExistence type="predicted"/>
<evidence type="ECO:0000313" key="2">
    <source>
        <dbReference type="Proteomes" id="UP001059617"/>
    </source>
</evidence>
<accession>A0ABY5W7H3</accession>
<gene>
    <name evidence="1" type="ORF">Dfulv_12405</name>
</gene>
<dbReference type="Gene3D" id="3.40.47.10">
    <property type="match status" value="1"/>
</dbReference>
<reference evidence="1" key="2">
    <citation type="submission" date="2022-09" db="EMBL/GenBank/DDBJ databases">
        <title>Biosynthetic gene clusters of Dactylosporangioum fulvum.</title>
        <authorList>
            <person name="Caradec T."/>
        </authorList>
    </citation>
    <scope>NUCLEOTIDE SEQUENCE</scope>
    <source>
        <strain evidence="1">NRRL B-16292</strain>
    </source>
</reference>
<evidence type="ECO:0000313" key="1">
    <source>
        <dbReference type="EMBL" id="UWP84974.1"/>
    </source>
</evidence>
<dbReference type="InterPro" id="IPR016039">
    <property type="entry name" value="Thiolase-like"/>
</dbReference>
<reference evidence="1" key="1">
    <citation type="submission" date="2021-04" db="EMBL/GenBank/DDBJ databases">
        <authorList>
            <person name="Hartkoorn R.C."/>
            <person name="Beaudoing E."/>
            <person name="Hot D."/>
        </authorList>
    </citation>
    <scope>NUCLEOTIDE SEQUENCE</scope>
    <source>
        <strain evidence="1">NRRL B-16292</strain>
    </source>
</reference>
<dbReference type="EMBL" id="CP073720">
    <property type="protein sequence ID" value="UWP84974.1"/>
    <property type="molecule type" value="Genomic_DNA"/>
</dbReference>
<keyword evidence="2" id="KW-1185">Reference proteome</keyword>
<dbReference type="SUPFAM" id="SSF53901">
    <property type="entry name" value="Thiolase-like"/>
    <property type="match status" value="1"/>
</dbReference>